<gene>
    <name evidence="8" type="primary">rnfC</name>
    <name evidence="11" type="ORF">DFR29_101131</name>
</gene>
<feature type="compositionally biased region" description="Low complexity" evidence="9">
    <location>
        <begin position="474"/>
        <end position="499"/>
    </location>
</feature>
<dbReference type="PANTHER" id="PTHR43034">
    <property type="entry name" value="ION-TRANSLOCATING OXIDOREDUCTASE COMPLEX SUBUNIT C"/>
    <property type="match status" value="1"/>
</dbReference>
<evidence type="ECO:0000256" key="2">
    <source>
        <dbReference type="ARBA" id="ARBA00022485"/>
    </source>
</evidence>
<feature type="binding site" evidence="8">
    <location>
        <position position="414"/>
    </location>
    <ligand>
        <name>[4Fe-4S] cluster</name>
        <dbReference type="ChEBI" id="CHEBI:49883"/>
        <label>1</label>
    </ligand>
</feature>
<evidence type="ECO:0000256" key="7">
    <source>
        <dbReference type="ARBA" id="ARBA00023014"/>
    </source>
</evidence>
<comment type="cofactor">
    <cofactor evidence="8">
        <name>[4Fe-4S] cluster</name>
        <dbReference type="ChEBI" id="CHEBI:49883"/>
    </cofactor>
    <text evidence="8">Binds 2 [4Fe-4S] clusters per subunit.</text>
</comment>
<dbReference type="Pfam" id="PF10531">
    <property type="entry name" value="SLBB"/>
    <property type="match status" value="1"/>
</dbReference>
<keyword evidence="6 8" id="KW-0408">Iron</keyword>
<comment type="caution">
    <text evidence="11">The sequence shown here is derived from an EMBL/GenBank/DDBJ whole genome shotgun (WGS) entry which is preliminary data.</text>
</comment>
<keyword evidence="7 8" id="KW-0411">Iron-sulfur</keyword>
<feature type="compositionally biased region" description="Basic and acidic residues" evidence="9">
    <location>
        <begin position="439"/>
        <end position="460"/>
    </location>
</feature>
<dbReference type="HAMAP" id="MF_00461">
    <property type="entry name" value="RsxC_RnfC"/>
    <property type="match status" value="1"/>
</dbReference>
<dbReference type="Gene3D" id="3.30.70.20">
    <property type="match status" value="1"/>
</dbReference>
<keyword evidence="8" id="KW-0472">Membrane</keyword>
<protein>
    <recommendedName>
        <fullName evidence="8">Ion-translocating oxidoreductase complex subunit C</fullName>
        <ecNumber evidence="8">7.-.-.-</ecNumber>
    </recommendedName>
    <alternativeName>
        <fullName evidence="8">Rnf electron transport complex subunit C</fullName>
    </alternativeName>
</protein>
<evidence type="ECO:0000259" key="10">
    <source>
        <dbReference type="PROSITE" id="PS51379"/>
    </source>
</evidence>
<dbReference type="AlphaFoldDB" id="A0A4R6Z9D2"/>
<feature type="compositionally biased region" description="Pro residues" evidence="9">
    <location>
        <begin position="521"/>
        <end position="532"/>
    </location>
</feature>
<keyword evidence="3 8" id="KW-0479">Metal-binding</keyword>
<dbReference type="Pfam" id="PF01512">
    <property type="entry name" value="Complex1_51K"/>
    <property type="match status" value="1"/>
</dbReference>
<feature type="domain" description="4Fe-4S ferredoxin-type" evidence="10">
    <location>
        <begin position="395"/>
        <end position="424"/>
    </location>
</feature>
<sequence>MSLLRIPGGLVLAVPAAAAPSDAVRHCPLPARLYLPLVQERGQALHCRVQVGQTVRRGEPLAHDGDTEATVVPAPTSGRIVAIEPLTLAHASALEVPTLVLQADGRDETALLPPLPDWAQRPPQELRRRLAQAGVVGLGGAAYPAAAKLGRAVSLLVLNGAECEPYIACDETLMRSRAAEVVAGAAILGHIVAAEDVVIALEERMTEAAAALQAVLAGQTQIRLQRVPTVYPQGGERQLVQTLCAREVPSGAYPADIGVLVHNVATAAAAWRAVVLGEALTSRLVSVGGRGVRQPGVFEVRTGTLIEHLIDSSGGYTEQAARLVLGGPLMGLALPHDRIALGRGANSVLVLGADDVRAQAAQTECIRCGECARACPVQLQPQELWRLLRQGETGQAAALGLRDCIECGCCAFVCPAQIGLVDEYRAAKSALAIAAEQRRRADHARQRHDARNQRLAREQAAKVARVASRREEIAQAQTATANAATAPEPAPAETAEAAPRSMDKSAVLAAIARGKAKRAAAPPPAPPPETES</sequence>
<dbReference type="InterPro" id="IPR026902">
    <property type="entry name" value="RnfC_N"/>
</dbReference>
<dbReference type="PANTHER" id="PTHR43034:SF2">
    <property type="entry name" value="ION-TRANSLOCATING OXIDOREDUCTASE COMPLEX SUBUNIT C"/>
    <property type="match status" value="1"/>
</dbReference>
<dbReference type="RefSeq" id="WP_166653791.1">
    <property type="nucleotide sequence ID" value="NZ_SNZH01000001.1"/>
</dbReference>
<dbReference type="GO" id="GO:0005886">
    <property type="term" value="C:plasma membrane"/>
    <property type="evidence" value="ECO:0007669"/>
    <property type="project" value="UniProtKB-SubCell"/>
</dbReference>
<comment type="subcellular location">
    <subcellularLocation>
        <location evidence="8">Cell inner membrane</location>
        <topology evidence="8">Peripheral membrane protein</topology>
    </subcellularLocation>
</comment>
<dbReference type="InterPro" id="IPR019554">
    <property type="entry name" value="Soluble_ligand-bd"/>
</dbReference>
<comment type="subunit">
    <text evidence="8">The complex is composed of six subunits: RnfA, RnfB, RnfC, RnfD, RnfE and RnfG.</text>
</comment>
<dbReference type="GO" id="GO:0051539">
    <property type="term" value="F:4 iron, 4 sulfur cluster binding"/>
    <property type="evidence" value="ECO:0007669"/>
    <property type="project" value="UniProtKB-KW"/>
</dbReference>
<dbReference type="EC" id="7.-.-.-" evidence="8"/>
<dbReference type="InterPro" id="IPR017896">
    <property type="entry name" value="4Fe4S_Fe-S-bd"/>
</dbReference>
<feature type="binding site" evidence="8">
    <location>
        <position position="407"/>
    </location>
    <ligand>
        <name>[4Fe-4S] cluster</name>
        <dbReference type="ChEBI" id="CHEBI:49883"/>
        <label>2</label>
    </ligand>
</feature>
<evidence type="ECO:0000256" key="3">
    <source>
        <dbReference type="ARBA" id="ARBA00022723"/>
    </source>
</evidence>
<feature type="binding site" evidence="8">
    <location>
        <position position="365"/>
    </location>
    <ligand>
        <name>[4Fe-4S] cluster</name>
        <dbReference type="ChEBI" id="CHEBI:49883"/>
        <label>1</label>
    </ligand>
</feature>
<dbReference type="SUPFAM" id="SSF142984">
    <property type="entry name" value="Nqo1 middle domain-like"/>
    <property type="match status" value="1"/>
</dbReference>
<dbReference type="Pfam" id="PF12838">
    <property type="entry name" value="Fer4_7"/>
    <property type="match status" value="1"/>
</dbReference>
<dbReference type="PROSITE" id="PS00198">
    <property type="entry name" value="4FE4S_FER_1"/>
    <property type="match status" value="2"/>
</dbReference>
<keyword evidence="8" id="KW-0997">Cell inner membrane</keyword>
<proteinExistence type="inferred from homology"/>
<dbReference type="SUPFAM" id="SSF142019">
    <property type="entry name" value="Nqo1 FMN-binding domain-like"/>
    <property type="match status" value="1"/>
</dbReference>
<dbReference type="SUPFAM" id="SSF46548">
    <property type="entry name" value="alpha-helical ferredoxin"/>
    <property type="match status" value="1"/>
</dbReference>
<organism evidence="11 12">
    <name type="scientific">Tahibacter aquaticus</name>
    <dbReference type="NCBI Taxonomy" id="520092"/>
    <lineage>
        <taxon>Bacteria</taxon>
        <taxon>Pseudomonadati</taxon>
        <taxon>Pseudomonadota</taxon>
        <taxon>Gammaproteobacteria</taxon>
        <taxon>Lysobacterales</taxon>
        <taxon>Rhodanobacteraceae</taxon>
        <taxon>Tahibacter</taxon>
    </lineage>
</organism>
<dbReference type="GO" id="GO:0022900">
    <property type="term" value="P:electron transport chain"/>
    <property type="evidence" value="ECO:0007669"/>
    <property type="project" value="UniProtKB-UniRule"/>
</dbReference>
<feature type="binding site" evidence="8">
    <location>
        <position position="368"/>
    </location>
    <ligand>
        <name>[4Fe-4S] cluster</name>
        <dbReference type="ChEBI" id="CHEBI:49883"/>
        <label>1</label>
    </ligand>
</feature>
<keyword evidence="8" id="KW-1003">Cell membrane</keyword>
<keyword evidence="4 8" id="KW-0677">Repeat</keyword>
<evidence type="ECO:0000256" key="1">
    <source>
        <dbReference type="ARBA" id="ARBA00022448"/>
    </source>
</evidence>
<evidence type="ECO:0000313" key="12">
    <source>
        <dbReference type="Proteomes" id="UP000295293"/>
    </source>
</evidence>
<evidence type="ECO:0000256" key="8">
    <source>
        <dbReference type="HAMAP-Rule" id="MF_00461"/>
    </source>
</evidence>
<dbReference type="NCBIfam" id="NF003454">
    <property type="entry name" value="PRK05035.1"/>
    <property type="match status" value="1"/>
</dbReference>
<keyword evidence="1 8" id="KW-0813">Transport</keyword>
<keyword evidence="2 8" id="KW-0004">4Fe-4S</keyword>
<feature type="binding site" evidence="8">
    <location>
        <position position="375"/>
    </location>
    <ligand>
        <name>[4Fe-4S] cluster</name>
        <dbReference type="ChEBI" id="CHEBI:49883"/>
        <label>2</label>
    </ligand>
</feature>
<evidence type="ECO:0000256" key="4">
    <source>
        <dbReference type="ARBA" id="ARBA00022737"/>
    </source>
</evidence>
<feature type="region of interest" description="Disordered" evidence="9">
    <location>
        <begin position="439"/>
        <end position="532"/>
    </location>
</feature>
<feature type="binding site" evidence="8">
    <location>
        <position position="371"/>
    </location>
    <ligand>
        <name>[4Fe-4S] cluster</name>
        <dbReference type="ChEBI" id="CHEBI:49883"/>
        <label>1</label>
    </ligand>
</feature>
<keyword evidence="8" id="KW-1278">Translocase</keyword>
<dbReference type="Gene3D" id="3.40.50.11540">
    <property type="entry name" value="NADH-ubiquinone oxidoreductase 51kDa subunit"/>
    <property type="match status" value="1"/>
</dbReference>
<evidence type="ECO:0000313" key="11">
    <source>
        <dbReference type="EMBL" id="TDR48511.1"/>
    </source>
</evidence>
<dbReference type="InterPro" id="IPR037225">
    <property type="entry name" value="Nuo51_FMN-bd_sf"/>
</dbReference>
<dbReference type="InterPro" id="IPR011538">
    <property type="entry name" value="Nuo51_FMN-bd"/>
</dbReference>
<keyword evidence="12" id="KW-1185">Reference proteome</keyword>
<dbReference type="GO" id="GO:0009055">
    <property type="term" value="F:electron transfer activity"/>
    <property type="evidence" value="ECO:0007669"/>
    <property type="project" value="InterPro"/>
</dbReference>
<feature type="domain" description="4Fe-4S ferredoxin-type" evidence="10">
    <location>
        <begin position="356"/>
        <end position="384"/>
    </location>
</feature>
<accession>A0A4R6Z9D2</accession>
<name>A0A4R6Z9D2_9GAMM</name>
<evidence type="ECO:0000256" key="6">
    <source>
        <dbReference type="ARBA" id="ARBA00023004"/>
    </source>
</evidence>
<reference evidence="11 12" key="1">
    <citation type="submission" date="2019-03" db="EMBL/GenBank/DDBJ databases">
        <title>Genomic Encyclopedia of Type Strains, Phase IV (KMG-IV): sequencing the most valuable type-strain genomes for metagenomic binning, comparative biology and taxonomic classification.</title>
        <authorList>
            <person name="Goeker M."/>
        </authorList>
    </citation>
    <scope>NUCLEOTIDE SEQUENCE [LARGE SCALE GENOMIC DNA]</scope>
    <source>
        <strain evidence="11 12">DSM 21667</strain>
    </source>
</reference>
<dbReference type="EMBL" id="SNZH01000001">
    <property type="protein sequence ID" value="TDR48511.1"/>
    <property type="molecule type" value="Genomic_DNA"/>
</dbReference>
<keyword evidence="5 8" id="KW-0249">Electron transport</keyword>
<dbReference type="InterPro" id="IPR010208">
    <property type="entry name" value="Ion_transpt_RnfC/RsxC"/>
</dbReference>
<dbReference type="Proteomes" id="UP000295293">
    <property type="component" value="Unassembled WGS sequence"/>
</dbReference>
<dbReference type="GO" id="GO:0046872">
    <property type="term" value="F:metal ion binding"/>
    <property type="evidence" value="ECO:0007669"/>
    <property type="project" value="UniProtKB-KW"/>
</dbReference>
<feature type="binding site" evidence="8">
    <location>
        <position position="404"/>
    </location>
    <ligand>
        <name>[4Fe-4S] cluster</name>
        <dbReference type="ChEBI" id="CHEBI:49883"/>
        <label>2</label>
    </ligand>
</feature>
<dbReference type="Pfam" id="PF13375">
    <property type="entry name" value="RnfC_N"/>
    <property type="match status" value="1"/>
</dbReference>
<comment type="function">
    <text evidence="8">Part of a membrane-bound complex that couples electron transfer with translocation of ions across the membrane.</text>
</comment>
<dbReference type="NCBIfam" id="TIGR01945">
    <property type="entry name" value="rnfC"/>
    <property type="match status" value="1"/>
</dbReference>
<dbReference type="PROSITE" id="PS51379">
    <property type="entry name" value="4FE4S_FER_2"/>
    <property type="match status" value="2"/>
</dbReference>
<evidence type="ECO:0000256" key="5">
    <source>
        <dbReference type="ARBA" id="ARBA00022982"/>
    </source>
</evidence>
<dbReference type="InterPro" id="IPR017900">
    <property type="entry name" value="4Fe4S_Fe_S_CS"/>
</dbReference>
<feature type="binding site" evidence="8">
    <location>
        <position position="410"/>
    </location>
    <ligand>
        <name>[4Fe-4S] cluster</name>
        <dbReference type="ChEBI" id="CHEBI:49883"/>
        <label>2</label>
    </ligand>
</feature>
<comment type="similarity">
    <text evidence="8">Belongs to the 4Fe4S bacterial-type ferredoxin family. RnfC subfamily.</text>
</comment>
<evidence type="ECO:0000256" key="9">
    <source>
        <dbReference type="SAM" id="MobiDB-lite"/>
    </source>
</evidence>